<keyword evidence="1" id="KW-0560">Oxidoreductase</keyword>
<sequence>MIDQRRLLRDAFGTFMTGVTVVTTLDTQGNPLGFTANSFSSVSLEPPLLLVSIARSSRNYDAFHDARGFAVNVLSEGQKEVSNTFARPVPDRFATVSWRLGPHGFPVLEGVSAWFDCRMHQVIEAGDHAILLGHVEAFEAGSLPGLGYYRGGYFTPVRTADAIGTGPAVLVIAIIEKAGQVLLVDDGQGGLVLPSSRVGPEGASATLRTLIASTGIAAEPGLIYAVYEDVRRGLQHLAYLCPATCGQPVRGAGFVDLSPAGLADVSDPAMRSMLERLSEENRLGNHGIYSGNQDAGEVYRLTKGSRP</sequence>
<reference evidence="3 4" key="1">
    <citation type="journal article" date="2013" name="Stand. Genomic Sci.">
        <title>Genome sequence of the reddish-pigmented Rubellimicrobium thermophilum type strain (DSM 16684(T)), a member of the Roseobacter clade.</title>
        <authorList>
            <person name="Fiebig A."/>
            <person name="Riedel T."/>
            <person name="Gronow S."/>
            <person name="Petersen J."/>
            <person name="Klenk H.P."/>
            <person name="Goker M."/>
        </authorList>
    </citation>
    <scope>NUCLEOTIDE SEQUENCE [LARGE SCALE GENOMIC DNA]</scope>
    <source>
        <strain evidence="3 4">DSM 16684</strain>
    </source>
</reference>
<dbReference type="EMBL" id="AOLV01000031">
    <property type="protein sequence ID" value="EPX83700.1"/>
    <property type="molecule type" value="Genomic_DNA"/>
</dbReference>
<dbReference type="PANTHER" id="PTHR30466:SF1">
    <property type="entry name" value="FMN REDUCTASE (NADH) RUTF"/>
    <property type="match status" value="1"/>
</dbReference>
<dbReference type="PANTHER" id="PTHR30466">
    <property type="entry name" value="FLAVIN REDUCTASE"/>
    <property type="match status" value="1"/>
</dbReference>
<dbReference type="HOGENOM" id="CLU_896101_0_0_5"/>
<keyword evidence="4" id="KW-1185">Reference proteome</keyword>
<dbReference type="RefSeq" id="WP_021098726.1">
    <property type="nucleotide sequence ID" value="NZ_KE557323.1"/>
</dbReference>
<dbReference type="STRING" id="1123069.ruthe_02651"/>
<comment type="caution">
    <text evidence="3">The sequence shown here is derived from an EMBL/GenBank/DDBJ whole genome shotgun (WGS) entry which is preliminary data.</text>
</comment>
<dbReference type="Gene3D" id="2.30.110.10">
    <property type="entry name" value="Electron Transport, Fmn-binding Protein, Chain A"/>
    <property type="match status" value="1"/>
</dbReference>
<evidence type="ECO:0000313" key="4">
    <source>
        <dbReference type="Proteomes" id="UP000015346"/>
    </source>
</evidence>
<dbReference type="Proteomes" id="UP000015346">
    <property type="component" value="Unassembled WGS sequence"/>
</dbReference>
<evidence type="ECO:0000256" key="1">
    <source>
        <dbReference type="ARBA" id="ARBA00023002"/>
    </source>
</evidence>
<dbReference type="GO" id="GO:0042602">
    <property type="term" value="F:riboflavin reductase (NADPH) activity"/>
    <property type="evidence" value="ECO:0007669"/>
    <property type="project" value="TreeGrafter"/>
</dbReference>
<dbReference type="Gene3D" id="3.90.79.10">
    <property type="entry name" value="Nucleoside Triphosphate Pyrophosphohydrolase"/>
    <property type="match status" value="1"/>
</dbReference>
<evidence type="ECO:0000313" key="3">
    <source>
        <dbReference type="EMBL" id="EPX83700.1"/>
    </source>
</evidence>
<organism evidence="3 4">
    <name type="scientific">Rubellimicrobium thermophilum DSM 16684</name>
    <dbReference type="NCBI Taxonomy" id="1123069"/>
    <lineage>
        <taxon>Bacteria</taxon>
        <taxon>Pseudomonadati</taxon>
        <taxon>Pseudomonadota</taxon>
        <taxon>Alphaproteobacteria</taxon>
        <taxon>Rhodobacterales</taxon>
        <taxon>Roseobacteraceae</taxon>
        <taxon>Rubellimicrobium</taxon>
    </lineage>
</organism>
<accession>S9S0F2</accession>
<dbReference type="SUPFAM" id="SSF50475">
    <property type="entry name" value="FMN-binding split barrel"/>
    <property type="match status" value="1"/>
</dbReference>
<dbReference type="InterPro" id="IPR002563">
    <property type="entry name" value="Flavin_Rdtase-like_dom"/>
</dbReference>
<proteinExistence type="predicted"/>
<feature type="domain" description="Flavin reductase like" evidence="2">
    <location>
        <begin position="12"/>
        <end position="155"/>
    </location>
</feature>
<dbReference type="OrthoDB" id="9792858at2"/>
<dbReference type="AlphaFoldDB" id="S9S0F2"/>
<dbReference type="GO" id="GO:0010181">
    <property type="term" value="F:FMN binding"/>
    <property type="evidence" value="ECO:0007669"/>
    <property type="project" value="InterPro"/>
</dbReference>
<protein>
    <recommendedName>
        <fullName evidence="2">Flavin reductase like domain-containing protein</fullName>
    </recommendedName>
</protein>
<gene>
    <name evidence="3" type="ORF">ruthe_02651</name>
</gene>
<dbReference type="PATRIC" id="fig|1123069.3.peg.2628"/>
<name>S9S0F2_9RHOB</name>
<dbReference type="GO" id="GO:0006208">
    <property type="term" value="P:pyrimidine nucleobase catabolic process"/>
    <property type="evidence" value="ECO:0007669"/>
    <property type="project" value="TreeGrafter"/>
</dbReference>
<dbReference type="SMART" id="SM00903">
    <property type="entry name" value="Flavin_Reduct"/>
    <property type="match status" value="1"/>
</dbReference>
<evidence type="ECO:0000259" key="2">
    <source>
        <dbReference type="SMART" id="SM00903"/>
    </source>
</evidence>
<dbReference type="InterPro" id="IPR050268">
    <property type="entry name" value="NADH-dep_flavin_reductase"/>
</dbReference>
<dbReference type="Pfam" id="PF01613">
    <property type="entry name" value="Flavin_Reduct"/>
    <property type="match status" value="1"/>
</dbReference>
<dbReference type="InterPro" id="IPR012349">
    <property type="entry name" value="Split_barrel_FMN-bd"/>
</dbReference>